<dbReference type="PANTHER" id="PTHR11070">
    <property type="entry name" value="UVRD / RECB / PCRA DNA HELICASE FAMILY MEMBER"/>
    <property type="match status" value="1"/>
</dbReference>
<evidence type="ECO:0000256" key="1">
    <source>
        <dbReference type="ARBA" id="ARBA00009922"/>
    </source>
</evidence>
<dbReference type="InterPro" id="IPR027417">
    <property type="entry name" value="P-loop_NTPase"/>
</dbReference>
<keyword evidence="13" id="KW-1185">Reference proteome</keyword>
<dbReference type="PROSITE" id="PS51198">
    <property type="entry name" value="UVRD_HELICASE_ATP_BIND"/>
    <property type="match status" value="1"/>
</dbReference>
<dbReference type="OrthoDB" id="7066673at2"/>
<dbReference type="PANTHER" id="PTHR11070:SF45">
    <property type="entry name" value="DNA 3'-5' HELICASE"/>
    <property type="match status" value="1"/>
</dbReference>
<feature type="binding site" evidence="10">
    <location>
        <begin position="67"/>
        <end position="74"/>
    </location>
    <ligand>
        <name>ATP</name>
        <dbReference type="ChEBI" id="CHEBI:30616"/>
    </ligand>
</feature>
<dbReference type="GO" id="GO:0043138">
    <property type="term" value="F:3'-5' DNA helicase activity"/>
    <property type="evidence" value="ECO:0007669"/>
    <property type="project" value="UniProtKB-EC"/>
</dbReference>
<comment type="catalytic activity">
    <reaction evidence="9">
        <text>ATP + H2O = ADP + phosphate + H(+)</text>
        <dbReference type="Rhea" id="RHEA:13065"/>
        <dbReference type="ChEBI" id="CHEBI:15377"/>
        <dbReference type="ChEBI" id="CHEBI:15378"/>
        <dbReference type="ChEBI" id="CHEBI:30616"/>
        <dbReference type="ChEBI" id="CHEBI:43474"/>
        <dbReference type="ChEBI" id="CHEBI:456216"/>
        <dbReference type="EC" id="5.6.2.4"/>
    </reaction>
</comment>
<dbReference type="AlphaFoldDB" id="A0A4Y8LV22"/>
<evidence type="ECO:0000256" key="2">
    <source>
        <dbReference type="ARBA" id="ARBA00022741"/>
    </source>
</evidence>
<evidence type="ECO:0000313" key="13">
    <source>
        <dbReference type="Proteomes" id="UP000297900"/>
    </source>
</evidence>
<evidence type="ECO:0000256" key="5">
    <source>
        <dbReference type="ARBA" id="ARBA00022840"/>
    </source>
</evidence>
<dbReference type="InterPro" id="IPR013986">
    <property type="entry name" value="DExx_box_DNA_helicase_dom_sf"/>
</dbReference>
<dbReference type="Gene3D" id="1.10.10.160">
    <property type="match status" value="1"/>
</dbReference>
<evidence type="ECO:0000256" key="8">
    <source>
        <dbReference type="ARBA" id="ARBA00034808"/>
    </source>
</evidence>
<dbReference type="GO" id="GO:0003677">
    <property type="term" value="F:DNA binding"/>
    <property type="evidence" value="ECO:0007669"/>
    <property type="project" value="UniProtKB-KW"/>
</dbReference>
<evidence type="ECO:0000313" key="12">
    <source>
        <dbReference type="EMBL" id="TFE25600.1"/>
    </source>
</evidence>
<keyword evidence="2 10" id="KW-0547">Nucleotide-binding</keyword>
<comment type="caution">
    <text evidence="12">The sequence shown here is derived from an EMBL/GenBank/DDBJ whole genome shotgun (WGS) entry which is preliminary data.</text>
</comment>
<reference evidence="12 13" key="1">
    <citation type="submission" date="2019-03" db="EMBL/GenBank/DDBJ databases">
        <title>Cohnella endophytica sp. nov., a novel endophytic bacterium isolated from bark of Sonneratia apetala.</title>
        <authorList>
            <person name="Tuo L."/>
        </authorList>
    </citation>
    <scope>NUCLEOTIDE SEQUENCE [LARGE SCALE GENOMIC DNA]</scope>
    <source>
        <strain evidence="12 13">CCTCC AB 208254</strain>
    </source>
</reference>
<name>A0A4Y8LV22_9BACL</name>
<evidence type="ECO:0000256" key="4">
    <source>
        <dbReference type="ARBA" id="ARBA00022806"/>
    </source>
</evidence>
<evidence type="ECO:0000256" key="3">
    <source>
        <dbReference type="ARBA" id="ARBA00022801"/>
    </source>
</evidence>
<dbReference type="Pfam" id="PF00580">
    <property type="entry name" value="UvrD-helicase"/>
    <property type="match status" value="1"/>
</dbReference>
<dbReference type="SUPFAM" id="SSF52540">
    <property type="entry name" value="P-loop containing nucleoside triphosphate hydrolases"/>
    <property type="match status" value="1"/>
</dbReference>
<evidence type="ECO:0000259" key="11">
    <source>
        <dbReference type="PROSITE" id="PS51198"/>
    </source>
</evidence>
<dbReference type="GO" id="GO:0000725">
    <property type="term" value="P:recombinational repair"/>
    <property type="evidence" value="ECO:0007669"/>
    <property type="project" value="TreeGrafter"/>
</dbReference>
<accession>A0A4Y8LV22</accession>
<protein>
    <recommendedName>
        <fullName evidence="8">DNA 3'-5' helicase</fullName>
        <ecNumber evidence="8">5.6.2.4</ecNumber>
    </recommendedName>
</protein>
<dbReference type="GO" id="GO:0005829">
    <property type="term" value="C:cytosol"/>
    <property type="evidence" value="ECO:0007669"/>
    <property type="project" value="TreeGrafter"/>
</dbReference>
<evidence type="ECO:0000256" key="10">
    <source>
        <dbReference type="PROSITE-ProRule" id="PRU00560"/>
    </source>
</evidence>
<feature type="domain" description="UvrD-like helicase ATP-binding" evidence="11">
    <location>
        <begin position="46"/>
        <end position="333"/>
    </location>
</feature>
<keyword evidence="5 10" id="KW-0067">ATP-binding</keyword>
<evidence type="ECO:0000256" key="9">
    <source>
        <dbReference type="ARBA" id="ARBA00048988"/>
    </source>
</evidence>
<evidence type="ECO:0000256" key="7">
    <source>
        <dbReference type="ARBA" id="ARBA00034617"/>
    </source>
</evidence>
<organism evidence="12 13">
    <name type="scientific">Cohnella luojiensis</name>
    <dbReference type="NCBI Taxonomy" id="652876"/>
    <lineage>
        <taxon>Bacteria</taxon>
        <taxon>Bacillati</taxon>
        <taxon>Bacillota</taxon>
        <taxon>Bacilli</taxon>
        <taxon>Bacillales</taxon>
        <taxon>Paenibacillaceae</taxon>
        <taxon>Cohnella</taxon>
    </lineage>
</organism>
<gene>
    <name evidence="12" type="ORF">E2980_13515</name>
</gene>
<comment type="catalytic activity">
    <reaction evidence="7">
        <text>Couples ATP hydrolysis with the unwinding of duplex DNA by translocating in the 3'-5' direction.</text>
        <dbReference type="EC" id="5.6.2.4"/>
    </reaction>
</comment>
<dbReference type="InterPro" id="IPR014017">
    <property type="entry name" value="DNA_helicase_UvrD-like_C"/>
</dbReference>
<sequence length="512" mass="59284">MRRHWQRRWPICVRMRPFRANLKPYSTPRMMTTTDSYKEQKRMIEITLTLKQQEAVDYDGKEMLIKGIAGSGKTLVLLNKANKILAAQERENVYLFTYNGTLAAYAKELAAMIGSDRLHVYTFHSWASRMLAKLNIRMQMVKGDEQEELLRNSVMSVCQTAPHRLVAEEKYFDFLAEEISWIKGKSLFTLESYLQAERTGRGTKVNVDQKGREVIFAVFQQYQGDLKRLGQADFDDLAAILDRSFAQLGPLKDLDNVLIDEAQDLQEIQLKLLRKCANKRMIIAADKGQKIYNTSFTWRDIGINITGGRTKVLHDSFRSTKQIIELAYSLQKHDPIYKDRDEEFVHPVVPQREGPVPRLIQCGGYDEEEEYVLRSVQELYRLNPNWKIGILCRKNASLSKFQKRLPPLGVPAEYVKKMSGSAFRPGVKLLSFHSAKGLEFDAVFLYRLREKVIPIYDQAEDLDEDTLSTERRLLYVAITRAKSVLVMTYYGRRSRFIDELDPALYRYEGVGR</sequence>
<dbReference type="EMBL" id="SOMN01000018">
    <property type="protein sequence ID" value="TFE25600.1"/>
    <property type="molecule type" value="Genomic_DNA"/>
</dbReference>
<dbReference type="Pfam" id="PF13361">
    <property type="entry name" value="UvrD_C"/>
    <property type="match status" value="1"/>
</dbReference>
<keyword evidence="6" id="KW-0413">Isomerase</keyword>
<dbReference type="GO" id="GO:0005524">
    <property type="term" value="F:ATP binding"/>
    <property type="evidence" value="ECO:0007669"/>
    <property type="project" value="UniProtKB-UniRule"/>
</dbReference>
<keyword evidence="3 10" id="KW-0378">Hydrolase</keyword>
<dbReference type="InterPro" id="IPR014016">
    <property type="entry name" value="UvrD-like_ATP-bd"/>
</dbReference>
<dbReference type="Proteomes" id="UP000297900">
    <property type="component" value="Unassembled WGS sequence"/>
</dbReference>
<evidence type="ECO:0000256" key="6">
    <source>
        <dbReference type="ARBA" id="ARBA00023235"/>
    </source>
</evidence>
<comment type="similarity">
    <text evidence="1">Belongs to the helicase family. UvrD subfamily.</text>
</comment>
<dbReference type="Gene3D" id="3.40.50.300">
    <property type="entry name" value="P-loop containing nucleotide triphosphate hydrolases"/>
    <property type="match status" value="2"/>
</dbReference>
<proteinExistence type="inferred from homology"/>
<dbReference type="EC" id="5.6.2.4" evidence="8"/>
<dbReference type="CDD" id="cd18807">
    <property type="entry name" value="SF1_C_UvrD"/>
    <property type="match status" value="1"/>
</dbReference>
<keyword evidence="4 10" id="KW-0347">Helicase</keyword>
<dbReference type="InterPro" id="IPR000212">
    <property type="entry name" value="DNA_helicase_UvrD/REP"/>
</dbReference>
<dbReference type="GO" id="GO:0016887">
    <property type="term" value="F:ATP hydrolysis activity"/>
    <property type="evidence" value="ECO:0007669"/>
    <property type="project" value="RHEA"/>
</dbReference>